<gene>
    <name evidence="2" type="ORF">V1477_008499</name>
</gene>
<evidence type="ECO:0000313" key="3">
    <source>
        <dbReference type="Proteomes" id="UP001607303"/>
    </source>
</evidence>
<organism evidence="2 3">
    <name type="scientific">Vespula maculifrons</name>
    <name type="common">Eastern yellow jacket</name>
    <name type="synonym">Wasp</name>
    <dbReference type="NCBI Taxonomy" id="7453"/>
    <lineage>
        <taxon>Eukaryota</taxon>
        <taxon>Metazoa</taxon>
        <taxon>Ecdysozoa</taxon>
        <taxon>Arthropoda</taxon>
        <taxon>Hexapoda</taxon>
        <taxon>Insecta</taxon>
        <taxon>Pterygota</taxon>
        <taxon>Neoptera</taxon>
        <taxon>Endopterygota</taxon>
        <taxon>Hymenoptera</taxon>
        <taxon>Apocrita</taxon>
        <taxon>Aculeata</taxon>
        <taxon>Vespoidea</taxon>
        <taxon>Vespidae</taxon>
        <taxon>Vespinae</taxon>
        <taxon>Vespula</taxon>
    </lineage>
</organism>
<dbReference type="AlphaFoldDB" id="A0ABD2CD72"/>
<name>A0ABD2CD72_VESMC</name>
<proteinExistence type="predicted"/>
<feature type="region of interest" description="Disordered" evidence="1">
    <location>
        <begin position="150"/>
        <end position="170"/>
    </location>
</feature>
<accession>A0ABD2CD72</accession>
<feature type="region of interest" description="Disordered" evidence="1">
    <location>
        <begin position="257"/>
        <end position="285"/>
    </location>
</feature>
<keyword evidence="3" id="KW-1185">Reference proteome</keyword>
<feature type="region of interest" description="Disordered" evidence="1">
    <location>
        <begin position="298"/>
        <end position="371"/>
    </location>
</feature>
<sequence length="411" mass="47253">MSDVTLCEATEKRFWKKRIEICSHSPDFLYKLEKDFNMSQSISVGLLFAPENTSSVPADIGVSVLPILPRTLADISKSIKRRRSRREREEKKAGTCAHVKRIEFGRDNRRHIRQRTRARVRTMKWKRKDGHRIYTRPKPEYENRARFFDTERRKPAQKPTPTSPTHRSHPKEIRIMDLEYLFPSIGKINQTESFTVGLLLAPENTTSVPADIGVSVLSILPRTLADISKFIKRRRSRRERKEKKAGTCAHVKTIEFGRKERITGRRPAQKPTPMSPTHETHPRESLIINLYCRPRSHREEVAASGDPRANGDSTLSSTIRDAFPLRELRASQQTGDKAPPSTPSASDISRHDRSCLFRFQKSKRSPRQKRDFGKILKYAAIRPYIANTTDPGPTTRRLLHLRTHGLTGTLL</sequence>
<evidence type="ECO:0000313" key="2">
    <source>
        <dbReference type="EMBL" id="KAL2743010.1"/>
    </source>
</evidence>
<dbReference type="EMBL" id="JAYRBN010000056">
    <property type="protein sequence ID" value="KAL2743010.1"/>
    <property type="molecule type" value="Genomic_DNA"/>
</dbReference>
<protein>
    <submittedName>
        <fullName evidence="2">Uncharacterized protein</fullName>
    </submittedName>
</protein>
<comment type="caution">
    <text evidence="2">The sequence shown here is derived from an EMBL/GenBank/DDBJ whole genome shotgun (WGS) entry which is preliminary data.</text>
</comment>
<dbReference type="Proteomes" id="UP001607303">
    <property type="component" value="Unassembled WGS sequence"/>
</dbReference>
<reference evidence="2 3" key="1">
    <citation type="journal article" date="2024" name="Ann. Entomol. Soc. Am.">
        <title>Genomic analyses of the southern and eastern yellowjacket wasps (Hymenoptera: Vespidae) reveal evolutionary signatures of social life.</title>
        <authorList>
            <person name="Catto M.A."/>
            <person name="Caine P.B."/>
            <person name="Orr S.E."/>
            <person name="Hunt B.G."/>
            <person name="Goodisman M.A.D."/>
        </authorList>
    </citation>
    <scope>NUCLEOTIDE SEQUENCE [LARGE SCALE GENOMIC DNA]</scope>
    <source>
        <strain evidence="2">232</strain>
        <tissue evidence="2">Head and thorax</tissue>
    </source>
</reference>
<evidence type="ECO:0000256" key="1">
    <source>
        <dbReference type="SAM" id="MobiDB-lite"/>
    </source>
</evidence>